<keyword evidence="5" id="KW-1185">Reference proteome</keyword>
<gene>
    <name evidence="4" type="ORF">CISIN_1g042833mg</name>
</gene>
<protein>
    <submittedName>
        <fullName evidence="4">Uncharacterized protein</fullName>
    </submittedName>
</protein>
<evidence type="ECO:0000313" key="4">
    <source>
        <dbReference type="EMBL" id="KDO68222.1"/>
    </source>
</evidence>
<organism evidence="4 5">
    <name type="scientific">Citrus sinensis</name>
    <name type="common">Sweet orange</name>
    <name type="synonym">Citrus aurantium var. sinensis</name>
    <dbReference type="NCBI Taxonomy" id="2711"/>
    <lineage>
        <taxon>Eukaryota</taxon>
        <taxon>Viridiplantae</taxon>
        <taxon>Streptophyta</taxon>
        <taxon>Embryophyta</taxon>
        <taxon>Tracheophyta</taxon>
        <taxon>Spermatophyta</taxon>
        <taxon>Magnoliopsida</taxon>
        <taxon>eudicotyledons</taxon>
        <taxon>Gunneridae</taxon>
        <taxon>Pentapetalae</taxon>
        <taxon>rosids</taxon>
        <taxon>malvids</taxon>
        <taxon>Sapindales</taxon>
        <taxon>Rutaceae</taxon>
        <taxon>Aurantioideae</taxon>
        <taxon>Citrus</taxon>
    </lineage>
</organism>
<dbReference type="Proteomes" id="UP000027120">
    <property type="component" value="Unassembled WGS sequence"/>
</dbReference>
<dbReference type="PANTHER" id="PTHR31175">
    <property type="entry name" value="AUXIN-RESPONSIVE FAMILY PROTEIN"/>
    <property type="match status" value="1"/>
</dbReference>
<keyword evidence="2" id="KW-0217">Developmental protein</keyword>
<keyword evidence="3" id="KW-0341">Growth regulation</keyword>
<evidence type="ECO:0000256" key="2">
    <source>
        <dbReference type="ARBA" id="ARBA00022473"/>
    </source>
</evidence>
<dbReference type="PANTHER" id="PTHR31175:SF82">
    <property type="entry name" value="AUXIN-RESPONSIVE PROTEIN SAUR65"/>
    <property type="match status" value="1"/>
</dbReference>
<reference evidence="4 5" key="1">
    <citation type="submission" date="2014-04" db="EMBL/GenBank/DDBJ databases">
        <authorList>
            <consortium name="International Citrus Genome Consortium"/>
            <person name="Gmitter F."/>
            <person name="Chen C."/>
            <person name="Farmerie W."/>
            <person name="Harkins T."/>
            <person name="Desany B."/>
            <person name="Mohiuddin M."/>
            <person name="Kodira C."/>
            <person name="Borodovsky M."/>
            <person name="Lomsadze A."/>
            <person name="Burns P."/>
            <person name="Jenkins J."/>
            <person name="Prochnik S."/>
            <person name="Shu S."/>
            <person name="Chapman J."/>
            <person name="Pitluck S."/>
            <person name="Schmutz J."/>
            <person name="Rokhsar D."/>
        </authorList>
    </citation>
    <scope>NUCLEOTIDE SEQUENCE</scope>
</reference>
<name>A0A067FXS7_CITSI</name>
<sequence length="75" mass="8519">MEFDGPITLPCDASFVEYAILFLERGVTKDVERALQMSDVTSCCPSQSLFRERAIKAARTCLRSLNELDFFVNDH</sequence>
<dbReference type="AlphaFoldDB" id="A0A067FXS7"/>
<evidence type="ECO:0000256" key="1">
    <source>
        <dbReference type="ARBA" id="ARBA00006974"/>
    </source>
</evidence>
<evidence type="ECO:0000313" key="5">
    <source>
        <dbReference type="Proteomes" id="UP000027120"/>
    </source>
</evidence>
<dbReference type="InterPro" id="IPR003676">
    <property type="entry name" value="SAUR_fam"/>
</dbReference>
<dbReference type="GO" id="GO:0009733">
    <property type="term" value="P:response to auxin"/>
    <property type="evidence" value="ECO:0007669"/>
    <property type="project" value="InterPro"/>
</dbReference>
<proteinExistence type="inferred from homology"/>
<accession>A0A067FXS7</accession>
<evidence type="ECO:0000256" key="3">
    <source>
        <dbReference type="ARBA" id="ARBA00022604"/>
    </source>
</evidence>
<dbReference type="EMBL" id="KK784895">
    <property type="protein sequence ID" value="KDO68222.1"/>
    <property type="molecule type" value="Genomic_DNA"/>
</dbReference>
<comment type="similarity">
    <text evidence="1">Belongs to the ARG7 family.</text>
</comment>